<reference evidence="3 4" key="1">
    <citation type="submission" date="2020-08" db="EMBL/GenBank/DDBJ databases">
        <title>Sequencing the genomes of 1000 actinobacteria strains.</title>
        <authorList>
            <person name="Klenk H.-P."/>
        </authorList>
    </citation>
    <scope>NUCLEOTIDE SEQUENCE [LARGE SCALE GENOMIC DNA]</scope>
    <source>
        <strain evidence="3 4">DSM 41654</strain>
    </source>
</reference>
<dbReference type="InterPro" id="IPR011330">
    <property type="entry name" value="Glyco_hydro/deAcase_b/a-brl"/>
</dbReference>
<dbReference type="PROSITE" id="PS51677">
    <property type="entry name" value="NODB"/>
    <property type="match status" value="1"/>
</dbReference>
<dbReference type="SUPFAM" id="SSF88713">
    <property type="entry name" value="Glycoside hydrolase/deacetylase"/>
    <property type="match status" value="1"/>
</dbReference>
<dbReference type="AlphaFoldDB" id="A0A7W7R6X2"/>
<gene>
    <name evidence="3" type="ORF">FHR34_005477</name>
</gene>
<proteinExistence type="predicted"/>
<dbReference type="PANTHER" id="PTHR10587">
    <property type="entry name" value="GLYCOSYL TRANSFERASE-RELATED"/>
    <property type="match status" value="1"/>
</dbReference>
<dbReference type="Proteomes" id="UP000540506">
    <property type="component" value="Unassembled WGS sequence"/>
</dbReference>
<evidence type="ECO:0000313" key="4">
    <source>
        <dbReference type="Proteomes" id="UP000540506"/>
    </source>
</evidence>
<feature type="chain" id="PRO_5039534466" evidence="1">
    <location>
        <begin position="25"/>
        <end position="237"/>
    </location>
</feature>
<feature type="signal peptide" evidence="1">
    <location>
        <begin position="1"/>
        <end position="24"/>
    </location>
</feature>
<evidence type="ECO:0000259" key="2">
    <source>
        <dbReference type="PROSITE" id="PS51677"/>
    </source>
</evidence>
<keyword evidence="4" id="KW-1185">Reference proteome</keyword>
<dbReference type="InterPro" id="IPR002509">
    <property type="entry name" value="NODB_dom"/>
</dbReference>
<evidence type="ECO:0000256" key="1">
    <source>
        <dbReference type="SAM" id="SignalP"/>
    </source>
</evidence>
<dbReference type="Pfam" id="PF01522">
    <property type="entry name" value="Polysacc_deac_1"/>
    <property type="match status" value="1"/>
</dbReference>
<dbReference type="CDD" id="cd10959">
    <property type="entry name" value="CE4_NodB_like_3"/>
    <property type="match status" value="1"/>
</dbReference>
<dbReference type="InterPro" id="IPR050248">
    <property type="entry name" value="Polysacc_deacetylase_ArnD"/>
</dbReference>
<comment type="caution">
    <text evidence="3">The sequence shown here is derived from an EMBL/GenBank/DDBJ whole genome shotgun (WGS) entry which is preliminary data.</text>
</comment>
<dbReference type="EMBL" id="JACHJV010000001">
    <property type="protein sequence ID" value="MBB4926484.1"/>
    <property type="molecule type" value="Genomic_DNA"/>
</dbReference>
<protein>
    <submittedName>
        <fullName evidence="3">Peptidoglycan/xylan/chitin deacetylase (PgdA/CDA1 family)</fullName>
    </submittedName>
</protein>
<keyword evidence="1" id="KW-0732">Signal</keyword>
<dbReference type="GO" id="GO:0005975">
    <property type="term" value="P:carbohydrate metabolic process"/>
    <property type="evidence" value="ECO:0007669"/>
    <property type="project" value="InterPro"/>
</dbReference>
<evidence type="ECO:0000313" key="3">
    <source>
        <dbReference type="EMBL" id="MBB4926484.1"/>
    </source>
</evidence>
<feature type="domain" description="NodB homology" evidence="2">
    <location>
        <begin position="44"/>
        <end position="230"/>
    </location>
</feature>
<dbReference type="Gene3D" id="3.20.20.370">
    <property type="entry name" value="Glycoside hydrolase/deacetylase"/>
    <property type="match status" value="1"/>
</dbReference>
<dbReference type="RefSeq" id="WP_184939771.1">
    <property type="nucleotide sequence ID" value="NZ_JACHJV010000001.1"/>
</dbReference>
<name>A0A7W7R6X2_KITKI</name>
<sequence>MKATRALALTAGALAVGHSLPALTSLGPLRPLLAPRLSGPGDPGHVALTFDDGPDPASTPLFLAELAKTGTKATFFLLGRMLQRTPELGRELVDAGHEVAVHGWEHRPLLIRSPRATRDDVARARDLVASITGQQPRWYRPPYGVLSASALYAAKENGLTPVLWTHWGQDWTASATPESVLRTLTRAPLAGGTVLLHDSDCTSAPQSWRATLGALPRLLELCAARGLEVGPLRDHGI</sequence>
<accession>A0A7W7R6X2</accession>
<organism evidence="3 4">
    <name type="scientific">Kitasatospora kifunensis</name>
    <name type="common">Streptomyces kifunensis</name>
    <dbReference type="NCBI Taxonomy" id="58351"/>
    <lineage>
        <taxon>Bacteria</taxon>
        <taxon>Bacillati</taxon>
        <taxon>Actinomycetota</taxon>
        <taxon>Actinomycetes</taxon>
        <taxon>Kitasatosporales</taxon>
        <taxon>Streptomycetaceae</taxon>
        <taxon>Kitasatospora</taxon>
    </lineage>
</organism>
<dbReference type="GO" id="GO:0016810">
    <property type="term" value="F:hydrolase activity, acting on carbon-nitrogen (but not peptide) bonds"/>
    <property type="evidence" value="ECO:0007669"/>
    <property type="project" value="InterPro"/>
</dbReference>
<dbReference type="PANTHER" id="PTHR10587:SF137">
    <property type="entry name" value="4-DEOXY-4-FORMAMIDO-L-ARABINOSE-PHOSPHOUNDECAPRENOL DEFORMYLASE ARND-RELATED"/>
    <property type="match status" value="1"/>
</dbReference>